<sequence>MLKQHLDDYIVGQETTKKIISVAVYKHQYIQQLTAIDKKYKMRLHQFNSSLASLESYDTELMIEEPDLEKSNILLIGPSGSGKTLIAKTLAKLLKLPITITDCTSLTQAGYVGEDIESCIEKLLINANYDVDLCERGIVVLDEIDKLSKPSLYSGTKDIAGEGVQQGLLKLIEGSKVSVKVKDYANIKGVLNDSTNTDNSKKNGNEQNFIVDTSNILFISMGAFIGLDKIVAQRFRSSSAIGFDDDDHNNNKIDSKKTSIVEHVVLSNGKSLSALELTSPVDLQQFGLIPELIGRLPIITALNPLSVENLVEISTEPKNSIIKQYEYFFQKMGVRLAITNKAIEKIAKISLLNGSGARGLRSILEKILLSVNYDCPGSGISFVLIDKQVLYNFEKNDGLIINTDHTETQIQNSISAKYYSRGDIFTFLNDVGQEDEQLMKKIEQEYKIPSLTQHKKVEKINASG</sequence>
<proteinExistence type="predicted"/>
<dbReference type="GO" id="GO:0030150">
    <property type="term" value="P:protein import into mitochondrial matrix"/>
    <property type="evidence" value="ECO:0007669"/>
    <property type="project" value="EnsemblFungi"/>
</dbReference>
<protein>
    <recommendedName>
        <fullName evidence="7">AAA+ ATPase domain-containing protein</fullName>
    </recommendedName>
</protein>
<dbReference type="PANTHER" id="PTHR48102">
    <property type="entry name" value="ATP-DEPENDENT CLP PROTEASE ATP-BINDING SUBUNIT CLPX-LIKE, MITOCHONDRIAL-RELATED"/>
    <property type="match status" value="1"/>
</dbReference>
<dbReference type="GO" id="GO:0005759">
    <property type="term" value="C:mitochondrial matrix"/>
    <property type="evidence" value="ECO:0007669"/>
    <property type="project" value="EnsemblFungi"/>
</dbReference>
<accession>A0A1E4TYZ0</accession>
<gene>
    <name evidence="5" type="ORF">PACTADRAFT_74549</name>
</gene>
<dbReference type="PANTHER" id="PTHR48102:SF7">
    <property type="entry name" value="ATP-DEPENDENT CLP PROTEASE ATP-BINDING SUBUNIT CLPX-LIKE, MITOCHONDRIAL"/>
    <property type="match status" value="1"/>
</dbReference>
<dbReference type="GO" id="GO:0051603">
    <property type="term" value="P:proteolysis involved in protein catabolic process"/>
    <property type="evidence" value="ECO:0007669"/>
    <property type="project" value="TreeGrafter"/>
</dbReference>
<evidence type="ECO:0008006" key="7">
    <source>
        <dbReference type="Google" id="ProtNLM"/>
    </source>
</evidence>
<dbReference type="InterPro" id="IPR050052">
    <property type="entry name" value="ATP-dep_Clp_protease_ClpX"/>
</dbReference>
<dbReference type="NCBIfam" id="NF003745">
    <property type="entry name" value="PRK05342.1"/>
    <property type="match status" value="1"/>
</dbReference>
<dbReference type="InterPro" id="IPR019489">
    <property type="entry name" value="Clp_ATPase_C"/>
</dbReference>
<evidence type="ECO:0000313" key="6">
    <source>
        <dbReference type="Proteomes" id="UP000094236"/>
    </source>
</evidence>
<reference evidence="6" key="1">
    <citation type="submission" date="2016-05" db="EMBL/GenBank/DDBJ databases">
        <title>Comparative genomics of biotechnologically important yeasts.</title>
        <authorList>
            <consortium name="DOE Joint Genome Institute"/>
            <person name="Riley R."/>
            <person name="Haridas S."/>
            <person name="Wolfe K.H."/>
            <person name="Lopes M.R."/>
            <person name="Hittinger C.T."/>
            <person name="Goker M."/>
            <person name="Salamov A."/>
            <person name="Wisecaver J."/>
            <person name="Long T.M."/>
            <person name="Aerts A.L."/>
            <person name="Barry K."/>
            <person name="Choi C."/>
            <person name="Clum A."/>
            <person name="Coughlan A.Y."/>
            <person name="Deshpande S."/>
            <person name="Douglass A.P."/>
            <person name="Hanson S.J."/>
            <person name="Klenk H.-P."/>
            <person name="Labutti K."/>
            <person name="Lapidus A."/>
            <person name="Lindquist E."/>
            <person name="Lipzen A."/>
            <person name="Meier-Kolthoff J.P."/>
            <person name="Ohm R.A."/>
            <person name="Otillar R.P."/>
            <person name="Pangilinan J."/>
            <person name="Peng Y."/>
            <person name="Rokas A."/>
            <person name="Rosa C.A."/>
            <person name="Scheuner C."/>
            <person name="Sibirny A.A."/>
            <person name="Slot J.C."/>
            <person name="Stielow J.B."/>
            <person name="Sun H."/>
            <person name="Kurtzman C.P."/>
            <person name="Blackwell M."/>
            <person name="Grigoriev I.V."/>
            <person name="Jeffries T.W."/>
        </authorList>
    </citation>
    <scope>NUCLEOTIDE SEQUENCE [LARGE SCALE GENOMIC DNA]</scope>
    <source>
        <strain evidence="6">NRRL Y-2460</strain>
    </source>
</reference>
<dbReference type="Gene3D" id="1.10.8.60">
    <property type="match status" value="1"/>
</dbReference>
<keyword evidence="1" id="KW-0547">Nucleotide-binding</keyword>
<dbReference type="GO" id="GO:0005524">
    <property type="term" value="F:ATP binding"/>
    <property type="evidence" value="ECO:0007669"/>
    <property type="project" value="UniProtKB-KW"/>
</dbReference>
<dbReference type="InterPro" id="IPR027417">
    <property type="entry name" value="P-loop_NTPase"/>
</dbReference>
<dbReference type="InterPro" id="IPR003959">
    <property type="entry name" value="ATPase_AAA_core"/>
</dbReference>
<name>A0A1E4TYZ0_PACTA</name>
<dbReference type="Pfam" id="PF07724">
    <property type="entry name" value="AAA_2"/>
    <property type="match status" value="1"/>
</dbReference>
<dbReference type="OrthoDB" id="1721884at2759"/>
<dbReference type="EMBL" id="KV454012">
    <property type="protein sequence ID" value="ODV96956.1"/>
    <property type="molecule type" value="Genomic_DNA"/>
</dbReference>
<dbReference type="SMART" id="SM01086">
    <property type="entry name" value="ClpB_D2-small"/>
    <property type="match status" value="1"/>
</dbReference>
<dbReference type="STRING" id="669874.A0A1E4TYZ0"/>
<evidence type="ECO:0000259" key="3">
    <source>
        <dbReference type="SMART" id="SM00382"/>
    </source>
</evidence>
<evidence type="ECO:0000256" key="1">
    <source>
        <dbReference type="ARBA" id="ARBA00022741"/>
    </source>
</evidence>
<dbReference type="InterPro" id="IPR003593">
    <property type="entry name" value="AAA+_ATPase"/>
</dbReference>
<keyword evidence="6" id="KW-1185">Reference proteome</keyword>
<dbReference type="Proteomes" id="UP000094236">
    <property type="component" value="Unassembled WGS sequence"/>
</dbReference>
<organism evidence="5 6">
    <name type="scientific">Pachysolen tannophilus NRRL Y-2460</name>
    <dbReference type="NCBI Taxonomy" id="669874"/>
    <lineage>
        <taxon>Eukaryota</taxon>
        <taxon>Fungi</taxon>
        <taxon>Dikarya</taxon>
        <taxon>Ascomycota</taxon>
        <taxon>Saccharomycotina</taxon>
        <taxon>Pichiomycetes</taxon>
        <taxon>Pachysolenaceae</taxon>
        <taxon>Pachysolen</taxon>
    </lineage>
</organism>
<evidence type="ECO:0000313" key="5">
    <source>
        <dbReference type="EMBL" id="ODV96956.1"/>
    </source>
</evidence>
<dbReference type="SUPFAM" id="SSF52540">
    <property type="entry name" value="P-loop containing nucleoside triphosphate hydrolases"/>
    <property type="match status" value="1"/>
</dbReference>
<dbReference type="Gene3D" id="3.40.50.300">
    <property type="entry name" value="P-loop containing nucleotide triphosphate hydrolases"/>
    <property type="match status" value="1"/>
</dbReference>
<keyword evidence="2" id="KW-0067">ATP-binding</keyword>
<feature type="domain" description="AAA+ ATPase" evidence="3">
    <location>
        <begin position="69"/>
        <end position="236"/>
    </location>
</feature>
<evidence type="ECO:0000256" key="2">
    <source>
        <dbReference type="ARBA" id="ARBA00022840"/>
    </source>
</evidence>
<feature type="domain" description="Clp ATPase C-terminal" evidence="4">
    <location>
        <begin position="305"/>
        <end position="401"/>
    </location>
</feature>
<dbReference type="AlphaFoldDB" id="A0A1E4TYZ0"/>
<evidence type="ECO:0000259" key="4">
    <source>
        <dbReference type="SMART" id="SM01086"/>
    </source>
</evidence>
<dbReference type="GO" id="GO:0042026">
    <property type="term" value="P:protein refolding"/>
    <property type="evidence" value="ECO:0007669"/>
    <property type="project" value="EnsemblFungi"/>
</dbReference>
<dbReference type="GO" id="GO:0016887">
    <property type="term" value="F:ATP hydrolysis activity"/>
    <property type="evidence" value="ECO:0007669"/>
    <property type="project" value="EnsemblFungi"/>
</dbReference>
<dbReference type="SMART" id="SM00382">
    <property type="entry name" value="AAA"/>
    <property type="match status" value="1"/>
</dbReference>